<feature type="compositionally biased region" description="Basic and acidic residues" evidence="1">
    <location>
        <begin position="17"/>
        <end position="35"/>
    </location>
</feature>
<dbReference type="RefSeq" id="WP_284076983.1">
    <property type="nucleotide sequence ID" value="NZ_JAVLSM010000007.1"/>
</dbReference>
<accession>A0AAE4K864</accession>
<reference evidence="2" key="1">
    <citation type="submission" date="2023-02" db="EMBL/GenBank/DDBJ databases">
        <title>Description of Herbaspirillum huttiense subsp. nephrolepsisexaltata and Herbaspirillum huttiense subsp. lycopersicon.</title>
        <authorList>
            <person name="Poudel M."/>
            <person name="Sharma A."/>
            <person name="Goss E."/>
            <person name="Tapia J.H."/>
            <person name="Harmon C.M."/>
            <person name="Jones J.B."/>
        </authorList>
    </citation>
    <scope>NUCLEOTIDE SEQUENCE</scope>
    <source>
        <strain evidence="2">NC40101</strain>
    </source>
</reference>
<sequence length="82" mass="9314">MITATKPKRARATKAAAPEERRIGRPPKAPEERRSGRLQKRVYPDVAEKAARLDTDLIEEAIRNIPDKFMRPLPKLKPKGSK</sequence>
<feature type="region of interest" description="Disordered" evidence="1">
    <location>
        <begin position="1"/>
        <end position="40"/>
    </location>
</feature>
<gene>
    <name evidence="2" type="ORF">RJN63_11795</name>
</gene>
<comment type="caution">
    <text evidence="2">The sequence shown here is derived from an EMBL/GenBank/DDBJ whole genome shotgun (WGS) entry which is preliminary data.</text>
</comment>
<organism evidence="2">
    <name type="scientific">Herbaspirillum huttiense subsp. nephrolepidis</name>
    <dbReference type="NCBI Taxonomy" id="3075126"/>
    <lineage>
        <taxon>Bacteria</taxon>
        <taxon>Pseudomonadati</taxon>
        <taxon>Pseudomonadota</taxon>
        <taxon>Betaproteobacteria</taxon>
        <taxon>Burkholderiales</taxon>
        <taxon>Oxalobacteraceae</taxon>
        <taxon>Herbaspirillum</taxon>
    </lineage>
</organism>
<feature type="compositionally biased region" description="Basic residues" evidence="1">
    <location>
        <begin position="1"/>
        <end position="12"/>
    </location>
</feature>
<dbReference type="AlphaFoldDB" id="A0AAE4K864"/>
<protein>
    <submittedName>
        <fullName evidence="2">Uncharacterized protein</fullName>
    </submittedName>
</protein>
<dbReference type="EMBL" id="JAVRAA010000005">
    <property type="protein sequence ID" value="MDT0337515.1"/>
    <property type="molecule type" value="Genomic_DNA"/>
</dbReference>
<name>A0AAE4K864_9BURK</name>
<evidence type="ECO:0000313" key="2">
    <source>
        <dbReference type="EMBL" id="MDT0337515.1"/>
    </source>
</evidence>
<evidence type="ECO:0000256" key="1">
    <source>
        <dbReference type="SAM" id="MobiDB-lite"/>
    </source>
</evidence>
<proteinExistence type="predicted"/>